<dbReference type="WBParaSite" id="nRc.2.0.1.t37827-RA">
    <property type="protein sequence ID" value="nRc.2.0.1.t37827-RA"/>
    <property type="gene ID" value="nRc.2.0.1.g37827"/>
</dbReference>
<reference evidence="2" key="1">
    <citation type="submission" date="2022-11" db="UniProtKB">
        <authorList>
            <consortium name="WormBaseParasite"/>
        </authorList>
    </citation>
    <scope>IDENTIFICATION</scope>
</reference>
<name>A0A915KGG1_ROMCU</name>
<organism evidence="1 2">
    <name type="scientific">Romanomermis culicivorax</name>
    <name type="common">Nematode worm</name>
    <dbReference type="NCBI Taxonomy" id="13658"/>
    <lineage>
        <taxon>Eukaryota</taxon>
        <taxon>Metazoa</taxon>
        <taxon>Ecdysozoa</taxon>
        <taxon>Nematoda</taxon>
        <taxon>Enoplea</taxon>
        <taxon>Dorylaimia</taxon>
        <taxon>Mermithida</taxon>
        <taxon>Mermithoidea</taxon>
        <taxon>Mermithidae</taxon>
        <taxon>Romanomermis</taxon>
    </lineage>
</organism>
<dbReference type="Proteomes" id="UP000887565">
    <property type="component" value="Unplaced"/>
</dbReference>
<dbReference type="AlphaFoldDB" id="A0A915KGG1"/>
<keyword evidence="1" id="KW-1185">Reference proteome</keyword>
<evidence type="ECO:0000313" key="1">
    <source>
        <dbReference type="Proteomes" id="UP000887565"/>
    </source>
</evidence>
<accession>A0A915KGG1</accession>
<protein>
    <submittedName>
        <fullName evidence="2">Uncharacterized protein</fullName>
    </submittedName>
</protein>
<sequence length="63" mass="6707">MVPIATPVRFVSMDTTTLMIRTAIITTTTIKIITITANISNNLVLPPIVANAAAIDQLNKGEV</sequence>
<proteinExistence type="predicted"/>
<evidence type="ECO:0000313" key="2">
    <source>
        <dbReference type="WBParaSite" id="nRc.2.0.1.t37827-RA"/>
    </source>
</evidence>